<proteinExistence type="predicted"/>
<dbReference type="OrthoDB" id="384337at2157"/>
<dbReference type="EMBL" id="MZGS01000001">
    <property type="protein sequence ID" value="PWB88398.1"/>
    <property type="molecule type" value="Genomic_DNA"/>
</dbReference>
<accession>A0A315XR73</accession>
<comment type="caution">
    <text evidence="1">The sequence shown here is derived from an EMBL/GenBank/DDBJ whole genome shotgun (WGS) entry which is preliminary data.</text>
</comment>
<keyword evidence="2" id="KW-1185">Reference proteome</keyword>
<sequence length="186" mass="21172">MYFGKKFKIVFRNLDEVSVDCINNIKGIIIERRDIGYGNVCGISGGNQRITKIDEVINLDKGFQFVLNSDSENHLYELVDLIKNSFIELNFKYYLEEMIPGAELSVENRMGIHESLFNEIVTKKRDLGFAIVGSSIFHLVGGSNRNEYIAVATIRFRCELKDVNVILNEIISDFTDNGFGINVEFV</sequence>
<evidence type="ECO:0000313" key="1">
    <source>
        <dbReference type="EMBL" id="PWB88398.1"/>
    </source>
</evidence>
<reference evidence="1 2" key="1">
    <citation type="submission" date="2017-03" db="EMBL/GenBank/DDBJ databases">
        <title>Genome sequence of Methanobrevibacter thaueri.</title>
        <authorList>
            <person name="Poehlein A."/>
            <person name="Seedorf H."/>
            <person name="Daniel R."/>
        </authorList>
    </citation>
    <scope>NUCLEOTIDE SEQUENCE [LARGE SCALE GENOMIC DNA]</scope>
    <source>
        <strain evidence="1 2">DSM 11995</strain>
    </source>
</reference>
<protein>
    <submittedName>
        <fullName evidence="1">Uncharacterized protein</fullName>
    </submittedName>
</protein>
<dbReference type="RefSeq" id="WP_116591004.1">
    <property type="nucleotide sequence ID" value="NZ_MZGS01000001.1"/>
</dbReference>
<dbReference type="AlphaFoldDB" id="A0A315XR73"/>
<organism evidence="1 2">
    <name type="scientific">Methanobrevibacter thaueri</name>
    <dbReference type="NCBI Taxonomy" id="190975"/>
    <lineage>
        <taxon>Archaea</taxon>
        <taxon>Methanobacteriati</taxon>
        <taxon>Methanobacteriota</taxon>
        <taxon>Methanomada group</taxon>
        <taxon>Methanobacteria</taxon>
        <taxon>Methanobacteriales</taxon>
        <taxon>Methanobacteriaceae</taxon>
        <taxon>Methanobrevibacter</taxon>
    </lineage>
</organism>
<dbReference type="Proteomes" id="UP000251717">
    <property type="component" value="Unassembled WGS sequence"/>
</dbReference>
<gene>
    <name evidence="1" type="ORF">MBBTH_00040</name>
</gene>
<name>A0A315XR73_9EURY</name>
<evidence type="ECO:0000313" key="2">
    <source>
        <dbReference type="Proteomes" id="UP000251717"/>
    </source>
</evidence>